<sequence>MLAGLLLFAGCLSSIDAIPHLKRNAARLEPRQFASSCVPSTVTVLTTIPQCTGNACAVQTITSQGQSFSVSTLGSASGIAGQVFGGTTFDNPASTVQNAGVDAFTICDDDCTVAGVPFPSGSTVFFTNFVPVPPGTNVAGGTTVTDPNVPVTTPGLATSTFVSTIINGQTITDANQLVTTTRMGNDGTITTVVQTITQILSPNGPQTFTVIVPGTGTTVTRTITVTNGGPGDFPSSTSAPVTTVPGVTTSPGGTSSLPPVTSGSSSVPGPPIPTTGPGSSSSSVVSTSGTVDGPPGTTTPGTSSTTSATTPPEGPPTTTSVTTSISVTSSTTSASATSSVNPRACSTGDECTNNGFPLGICLDASNVPIVGGLGVDTGFCALSAILPPFAAGSSAADCLTSDDCTNIGLSLCLFTALPVTGGLPLEVGRCVLGASTEPNPAADSGGIVTGLLSLNQPCTATSQCGVGLCLPVLLSPNNGLCLLQDPVGDILTPLGQSSSTGGGTPTAGLSGVVNTILGPITPTTEPLTPVVDGILDGVGTVVDSLGGGNAPGSGAGNGGATSPSTTTGAGGGIPANPLPSLIANVGEAIGGLGGTSTAPGPLAAVTDLTNAAAGLVGGLLGGGQQAPSAPAAPASPTTLFTQTAPAPPTLALSETPSVTVPTLAAPTFAAPSIAVPSIPVPSVALPSAPAVPGGSGLLGGLAGTVDGVVGGLLG</sequence>
<evidence type="ECO:0000256" key="2">
    <source>
        <dbReference type="SAM" id="SignalP"/>
    </source>
</evidence>
<accession>A0A1Y2FU97</accession>
<evidence type="ECO:0000313" key="3">
    <source>
        <dbReference type="EMBL" id="ORY87580.1"/>
    </source>
</evidence>
<reference evidence="3 4" key="1">
    <citation type="submission" date="2016-07" db="EMBL/GenBank/DDBJ databases">
        <title>Pervasive Adenine N6-methylation of Active Genes in Fungi.</title>
        <authorList>
            <consortium name="DOE Joint Genome Institute"/>
            <person name="Mondo S.J."/>
            <person name="Dannebaum R.O."/>
            <person name="Kuo R.C."/>
            <person name="Labutti K."/>
            <person name="Haridas S."/>
            <person name="Kuo A."/>
            <person name="Salamov A."/>
            <person name="Ahrendt S.R."/>
            <person name="Lipzen A."/>
            <person name="Sullivan W."/>
            <person name="Andreopoulos W.B."/>
            <person name="Clum A."/>
            <person name="Lindquist E."/>
            <person name="Daum C."/>
            <person name="Ramamoorthy G.K."/>
            <person name="Gryganskyi A."/>
            <person name="Culley D."/>
            <person name="Magnuson J.K."/>
            <person name="James T.Y."/>
            <person name="O'Malley M.A."/>
            <person name="Stajich J.E."/>
            <person name="Spatafora J.W."/>
            <person name="Visel A."/>
            <person name="Grigoriev I.V."/>
        </authorList>
    </citation>
    <scope>NUCLEOTIDE SEQUENCE [LARGE SCALE GENOMIC DNA]</scope>
    <source>
        <strain evidence="3 4">12-1054</strain>
    </source>
</reference>
<feature type="region of interest" description="Disordered" evidence="1">
    <location>
        <begin position="222"/>
        <end position="346"/>
    </location>
</feature>
<comment type="caution">
    <text evidence="3">The sequence shown here is derived from an EMBL/GenBank/DDBJ whole genome shotgun (WGS) entry which is preliminary data.</text>
</comment>
<dbReference type="AlphaFoldDB" id="A0A1Y2FU97"/>
<dbReference type="OrthoDB" id="5510592at2759"/>
<name>A0A1Y2FU97_PROLT</name>
<feature type="compositionally biased region" description="Low complexity" evidence="1">
    <location>
        <begin position="275"/>
        <end position="339"/>
    </location>
</feature>
<feature type="region of interest" description="Disordered" evidence="1">
    <location>
        <begin position="624"/>
        <end position="650"/>
    </location>
</feature>
<dbReference type="RefSeq" id="XP_040728075.1">
    <property type="nucleotide sequence ID" value="XM_040870803.1"/>
</dbReference>
<feature type="region of interest" description="Disordered" evidence="1">
    <location>
        <begin position="545"/>
        <end position="571"/>
    </location>
</feature>
<feature type="compositionally biased region" description="Gly residues" evidence="1">
    <location>
        <begin position="545"/>
        <end position="559"/>
    </location>
</feature>
<dbReference type="Proteomes" id="UP000193685">
    <property type="component" value="Unassembled WGS sequence"/>
</dbReference>
<dbReference type="GeneID" id="63787402"/>
<dbReference type="EMBL" id="MCFI01000001">
    <property type="protein sequence ID" value="ORY87580.1"/>
    <property type="molecule type" value="Genomic_DNA"/>
</dbReference>
<evidence type="ECO:0000256" key="1">
    <source>
        <dbReference type="SAM" id="MobiDB-lite"/>
    </source>
</evidence>
<feature type="compositionally biased region" description="Low complexity" evidence="1">
    <location>
        <begin position="234"/>
        <end position="267"/>
    </location>
</feature>
<evidence type="ECO:0000313" key="4">
    <source>
        <dbReference type="Proteomes" id="UP000193685"/>
    </source>
</evidence>
<protein>
    <submittedName>
        <fullName evidence="3">Uncharacterized protein</fullName>
    </submittedName>
</protein>
<gene>
    <name evidence="3" type="ORF">BCR37DRAFT_390125</name>
</gene>
<proteinExistence type="predicted"/>
<feature type="signal peptide" evidence="2">
    <location>
        <begin position="1"/>
        <end position="17"/>
    </location>
</feature>
<dbReference type="OMA" id="STGDECT"/>
<keyword evidence="4" id="KW-1185">Reference proteome</keyword>
<organism evidence="3 4">
    <name type="scientific">Protomyces lactucae-debilis</name>
    <dbReference type="NCBI Taxonomy" id="2754530"/>
    <lineage>
        <taxon>Eukaryota</taxon>
        <taxon>Fungi</taxon>
        <taxon>Dikarya</taxon>
        <taxon>Ascomycota</taxon>
        <taxon>Taphrinomycotina</taxon>
        <taxon>Taphrinomycetes</taxon>
        <taxon>Taphrinales</taxon>
        <taxon>Protomycetaceae</taxon>
        <taxon>Protomyces</taxon>
    </lineage>
</organism>
<keyword evidence="2" id="KW-0732">Signal</keyword>
<feature type="chain" id="PRO_5012214928" evidence="2">
    <location>
        <begin position="18"/>
        <end position="714"/>
    </location>
</feature>
<feature type="compositionally biased region" description="Low complexity" evidence="1">
    <location>
        <begin position="626"/>
        <end position="636"/>
    </location>
</feature>